<accession>A0A0F9AR13</accession>
<evidence type="ECO:0000313" key="1">
    <source>
        <dbReference type="EMBL" id="KKK74641.1"/>
    </source>
</evidence>
<organism evidence="1">
    <name type="scientific">marine sediment metagenome</name>
    <dbReference type="NCBI Taxonomy" id="412755"/>
    <lineage>
        <taxon>unclassified sequences</taxon>
        <taxon>metagenomes</taxon>
        <taxon>ecological metagenomes</taxon>
    </lineage>
</organism>
<comment type="caution">
    <text evidence="1">The sequence shown here is derived from an EMBL/GenBank/DDBJ whole genome shotgun (WGS) entry which is preliminary data.</text>
</comment>
<name>A0A0F9AR13_9ZZZZ</name>
<evidence type="ECO:0008006" key="2">
    <source>
        <dbReference type="Google" id="ProtNLM"/>
    </source>
</evidence>
<dbReference type="EMBL" id="LAZR01056221">
    <property type="protein sequence ID" value="KKK74641.1"/>
    <property type="molecule type" value="Genomic_DNA"/>
</dbReference>
<sequence length="138" mass="15561">MVSKNKLPSLLIYRGQSAIFVVLLLSVFLSFVSVPAFGVTQEESARKKADANIKIAAEYIKRSMYKDAELMLMRTEDAYGKYLTDADKQKVSGLLGEIATALSERQRILDMLNASDEFAANHRYLEAKAKLEVRKEEH</sequence>
<gene>
    <name evidence="1" type="ORF">LCGC14_2881740</name>
</gene>
<reference evidence="1" key="1">
    <citation type="journal article" date="2015" name="Nature">
        <title>Complex archaea that bridge the gap between prokaryotes and eukaryotes.</title>
        <authorList>
            <person name="Spang A."/>
            <person name="Saw J.H."/>
            <person name="Jorgensen S.L."/>
            <person name="Zaremba-Niedzwiedzka K."/>
            <person name="Martijn J."/>
            <person name="Lind A.E."/>
            <person name="van Eijk R."/>
            <person name="Schleper C."/>
            <person name="Guy L."/>
            <person name="Ettema T.J."/>
        </authorList>
    </citation>
    <scope>NUCLEOTIDE SEQUENCE</scope>
</reference>
<proteinExistence type="predicted"/>
<protein>
    <recommendedName>
        <fullName evidence="2">DUF4398 domain-containing protein</fullName>
    </recommendedName>
</protein>
<dbReference type="AlphaFoldDB" id="A0A0F9AR13"/>